<comment type="subunit">
    <text evidence="3">Interacts with ERF2.</text>
</comment>
<reference evidence="9" key="1">
    <citation type="submission" date="2015-08" db="UniProtKB">
        <authorList>
            <consortium name="WormBaseParasite"/>
        </authorList>
    </citation>
    <scope>IDENTIFICATION</scope>
</reference>
<dbReference type="InterPro" id="IPR051371">
    <property type="entry name" value="Ras_palmitoyltransferase"/>
</dbReference>
<organism evidence="9">
    <name type="scientific">Strongyloides stercoralis</name>
    <name type="common">Threadworm</name>
    <dbReference type="NCBI Taxonomy" id="6248"/>
    <lineage>
        <taxon>Eukaryota</taxon>
        <taxon>Metazoa</taxon>
        <taxon>Ecdysozoa</taxon>
        <taxon>Nematoda</taxon>
        <taxon>Chromadorea</taxon>
        <taxon>Rhabditida</taxon>
        <taxon>Tylenchina</taxon>
        <taxon>Panagrolaimomorpha</taxon>
        <taxon>Strongyloidoidea</taxon>
        <taxon>Strongyloididae</taxon>
        <taxon>Strongyloides</taxon>
    </lineage>
</organism>
<dbReference type="GO" id="GO:0005789">
    <property type="term" value="C:endoplasmic reticulum membrane"/>
    <property type="evidence" value="ECO:0007669"/>
    <property type="project" value="UniProtKB-SubCell"/>
</dbReference>
<dbReference type="PANTHER" id="PTHR13254:SF0">
    <property type="entry name" value="GOLGIN SUBFAMILY A MEMBER 7_ERF4 DOMAIN-CONTAINING PROTEIN"/>
    <property type="match status" value="1"/>
</dbReference>
<evidence type="ECO:0000259" key="7">
    <source>
        <dbReference type="Pfam" id="PF10256"/>
    </source>
</evidence>
<dbReference type="Proteomes" id="UP000035681">
    <property type="component" value="Unplaced"/>
</dbReference>
<feature type="domain" description="Golgin subfamily A member 7/ERF4" evidence="7">
    <location>
        <begin position="23"/>
        <end position="134"/>
    </location>
</feature>
<dbReference type="STRING" id="6248.A0A0K0ETL9"/>
<dbReference type="GO" id="GO:0002178">
    <property type="term" value="C:palmitoyltransferase complex"/>
    <property type="evidence" value="ECO:0007669"/>
    <property type="project" value="TreeGrafter"/>
</dbReference>
<dbReference type="Pfam" id="PF10256">
    <property type="entry name" value="Erf4"/>
    <property type="match status" value="1"/>
</dbReference>
<dbReference type="WBParaSite" id="TCONS_00016899.p1">
    <property type="protein sequence ID" value="TCONS_00016899.p1"/>
    <property type="gene ID" value="XLOC_011554"/>
</dbReference>
<evidence type="ECO:0000256" key="1">
    <source>
        <dbReference type="ARBA" id="ARBA00004406"/>
    </source>
</evidence>
<keyword evidence="5" id="KW-0256">Endoplasmic reticulum</keyword>
<evidence type="ECO:0000256" key="4">
    <source>
        <dbReference type="ARBA" id="ARBA00018463"/>
    </source>
</evidence>
<keyword evidence="8" id="KW-1185">Reference proteome</keyword>
<evidence type="ECO:0000256" key="5">
    <source>
        <dbReference type="ARBA" id="ARBA00022824"/>
    </source>
</evidence>
<dbReference type="WBParaSite" id="SSTP_0001279500.1">
    <property type="protein sequence ID" value="SSTP_0001279500.1"/>
    <property type="gene ID" value="SSTP_0001279500"/>
</dbReference>
<keyword evidence="6" id="KW-0472">Membrane</keyword>
<comment type="subcellular location">
    <subcellularLocation>
        <location evidence="1">Endoplasmic reticulum membrane</location>
        <topology evidence="1">Peripheral membrane protein</topology>
    </subcellularLocation>
</comment>
<dbReference type="AlphaFoldDB" id="A0A0K0ETL9"/>
<accession>A0A0K0ETL9</accession>
<evidence type="ECO:0000256" key="3">
    <source>
        <dbReference type="ARBA" id="ARBA00011396"/>
    </source>
</evidence>
<sequence length="158" mass="18165">MSELQELMITTKGINLSDCKRSFILRDYSDGIHVKFSTEISGLIADRCEKEIWIDFITTINAKFAEASSIDIQSVGETIINCFTCYLSTLFFQSKYQKKLNSIMRYIEDKNKTVFIQRKLFVVNPMKKGLRVLEVICLNEFEAPPPQVLNNSVPLVPR</sequence>
<protein>
    <recommendedName>
        <fullName evidence="4">Ras modification protein ERF4</fullName>
    </recommendedName>
</protein>
<dbReference type="PANTHER" id="PTHR13254">
    <property type="entry name" value="GOLGI AUTOANTIGEN, GOLGIN SUBFAMILY A, 7"/>
    <property type="match status" value="1"/>
</dbReference>
<evidence type="ECO:0000313" key="9">
    <source>
        <dbReference type="WBParaSite" id="SSTP_0001279500.1"/>
    </source>
</evidence>
<proteinExistence type="inferred from homology"/>
<evidence type="ECO:0000256" key="2">
    <source>
        <dbReference type="ARBA" id="ARBA00007732"/>
    </source>
</evidence>
<evidence type="ECO:0000313" key="8">
    <source>
        <dbReference type="Proteomes" id="UP000035681"/>
    </source>
</evidence>
<dbReference type="InterPro" id="IPR019383">
    <property type="entry name" value="Golgin_A_7/ERF4"/>
</dbReference>
<name>A0A0K0ETL9_STRER</name>
<dbReference type="GO" id="GO:0006612">
    <property type="term" value="P:protein targeting to membrane"/>
    <property type="evidence" value="ECO:0007669"/>
    <property type="project" value="TreeGrafter"/>
</dbReference>
<evidence type="ECO:0000256" key="6">
    <source>
        <dbReference type="ARBA" id="ARBA00023136"/>
    </source>
</evidence>
<comment type="similarity">
    <text evidence="2">Belongs to the ERF4 family.</text>
</comment>